<protein>
    <recommendedName>
        <fullName evidence="2">Metallopeptidase domain-containing protein</fullName>
    </recommendedName>
</protein>
<proteinExistence type="predicted"/>
<name>A0A382SHQ9_9ZZZZ</name>
<feature type="non-terminal residue" evidence="1">
    <location>
        <position position="130"/>
    </location>
</feature>
<feature type="non-terminal residue" evidence="1">
    <location>
        <position position="1"/>
    </location>
</feature>
<gene>
    <name evidence="1" type="ORF">METZ01_LOCUS362233</name>
</gene>
<sequence>VLKILAVEFTDTVPTLAVTCEARPRLLVNLAFIHAQCRTEAHVKAVVCHEFLHVLLRHTERLTTLTPADHVAVDAVINAIIHRSLGPEYSGMMSRYYADTRGVTRLLRPPTDEEESRIRRVGWGRVRVRA</sequence>
<evidence type="ECO:0000313" key="1">
    <source>
        <dbReference type="EMBL" id="SVD09379.1"/>
    </source>
</evidence>
<reference evidence="1" key="1">
    <citation type="submission" date="2018-05" db="EMBL/GenBank/DDBJ databases">
        <authorList>
            <person name="Lanie J.A."/>
            <person name="Ng W.-L."/>
            <person name="Kazmierczak K.M."/>
            <person name="Andrzejewski T.M."/>
            <person name="Davidsen T.M."/>
            <person name="Wayne K.J."/>
            <person name="Tettelin H."/>
            <person name="Glass J.I."/>
            <person name="Rusch D."/>
            <person name="Podicherti R."/>
            <person name="Tsui H.-C.T."/>
            <person name="Winkler M.E."/>
        </authorList>
    </citation>
    <scope>NUCLEOTIDE SEQUENCE</scope>
</reference>
<accession>A0A382SHQ9</accession>
<evidence type="ECO:0008006" key="2">
    <source>
        <dbReference type="Google" id="ProtNLM"/>
    </source>
</evidence>
<dbReference type="AlphaFoldDB" id="A0A382SHQ9"/>
<organism evidence="1">
    <name type="scientific">marine metagenome</name>
    <dbReference type="NCBI Taxonomy" id="408172"/>
    <lineage>
        <taxon>unclassified sequences</taxon>
        <taxon>metagenomes</taxon>
        <taxon>ecological metagenomes</taxon>
    </lineage>
</organism>
<dbReference type="EMBL" id="UINC01129170">
    <property type="protein sequence ID" value="SVD09379.1"/>
    <property type="molecule type" value="Genomic_DNA"/>
</dbReference>